<dbReference type="InterPro" id="IPR050466">
    <property type="entry name" value="Carboxylest/Gibb_receptor"/>
</dbReference>
<dbReference type="InterPro" id="IPR013094">
    <property type="entry name" value="AB_hydrolase_3"/>
</dbReference>
<dbReference type="PANTHER" id="PTHR23024">
    <property type="entry name" value="ARYLACETAMIDE DEACETYLASE"/>
    <property type="match status" value="1"/>
</dbReference>
<keyword evidence="2" id="KW-0378">Hydrolase</keyword>
<dbReference type="InterPro" id="IPR029058">
    <property type="entry name" value="AB_hydrolase_fold"/>
</dbReference>
<evidence type="ECO:0000313" key="5">
    <source>
        <dbReference type="Proteomes" id="UP001314170"/>
    </source>
</evidence>
<proteinExistence type="inferred from homology"/>
<protein>
    <recommendedName>
        <fullName evidence="3">Alpha/beta hydrolase fold-3 domain-containing protein</fullName>
    </recommendedName>
</protein>
<evidence type="ECO:0000256" key="1">
    <source>
        <dbReference type="ARBA" id="ARBA00010515"/>
    </source>
</evidence>
<dbReference type="InterPro" id="IPR002168">
    <property type="entry name" value="Lipase_GDXG_HIS_AS"/>
</dbReference>
<evidence type="ECO:0000259" key="3">
    <source>
        <dbReference type="Pfam" id="PF07859"/>
    </source>
</evidence>
<organism evidence="4 5">
    <name type="scientific">Dovyalis caffra</name>
    <dbReference type="NCBI Taxonomy" id="77055"/>
    <lineage>
        <taxon>Eukaryota</taxon>
        <taxon>Viridiplantae</taxon>
        <taxon>Streptophyta</taxon>
        <taxon>Embryophyta</taxon>
        <taxon>Tracheophyta</taxon>
        <taxon>Spermatophyta</taxon>
        <taxon>Magnoliopsida</taxon>
        <taxon>eudicotyledons</taxon>
        <taxon>Gunneridae</taxon>
        <taxon>Pentapetalae</taxon>
        <taxon>rosids</taxon>
        <taxon>fabids</taxon>
        <taxon>Malpighiales</taxon>
        <taxon>Salicaceae</taxon>
        <taxon>Flacourtieae</taxon>
        <taxon>Dovyalis</taxon>
    </lineage>
</organism>
<dbReference type="GO" id="GO:0016787">
    <property type="term" value="F:hydrolase activity"/>
    <property type="evidence" value="ECO:0007669"/>
    <property type="project" value="UniProtKB-KW"/>
</dbReference>
<dbReference type="PROSITE" id="PS01173">
    <property type="entry name" value="LIPASE_GDXG_HIS"/>
    <property type="match status" value="1"/>
</dbReference>
<dbReference type="PANTHER" id="PTHR23024:SF654">
    <property type="entry name" value="RECEPTOR GID1, PUTATIVE-RELATED"/>
    <property type="match status" value="1"/>
</dbReference>
<feature type="domain" description="Alpha/beta hydrolase fold-3" evidence="3">
    <location>
        <begin position="87"/>
        <end position="308"/>
    </location>
</feature>
<comment type="similarity">
    <text evidence="1">Belongs to the 'GDXG' lipolytic enzyme family.</text>
</comment>
<name>A0AAV1RN63_9ROSI</name>
<dbReference type="Pfam" id="PF07859">
    <property type="entry name" value="Abhydrolase_3"/>
    <property type="match status" value="1"/>
</dbReference>
<evidence type="ECO:0000313" key="4">
    <source>
        <dbReference type="EMBL" id="CAK7337148.1"/>
    </source>
</evidence>
<dbReference type="Proteomes" id="UP001314170">
    <property type="component" value="Unassembled WGS sequence"/>
</dbReference>
<reference evidence="4 5" key="1">
    <citation type="submission" date="2024-01" db="EMBL/GenBank/DDBJ databases">
        <authorList>
            <person name="Waweru B."/>
        </authorList>
    </citation>
    <scope>NUCLEOTIDE SEQUENCE [LARGE SCALE GENOMIC DNA]</scope>
</reference>
<accession>A0AAV1RN63</accession>
<dbReference type="AlphaFoldDB" id="A0AAV1RN63"/>
<dbReference type="SUPFAM" id="SSF53474">
    <property type="entry name" value="alpha/beta-Hydrolases"/>
    <property type="match status" value="1"/>
</dbReference>
<comment type="caution">
    <text evidence="4">The sequence shown here is derived from an EMBL/GenBank/DDBJ whole genome shotgun (WGS) entry which is preliminary data.</text>
</comment>
<dbReference type="EMBL" id="CAWUPB010001010">
    <property type="protein sequence ID" value="CAK7337148.1"/>
    <property type="molecule type" value="Genomic_DNA"/>
</dbReference>
<sequence>MSDQTIPTNLSSNINEYLGIFPHPDGTVTRKPSTLFPNTMAIEDLNHPTLVLSKDIPINQSNNTWARIFLPRKALERSSSTNKLPVIVFFHGGGFVAFSPATSIFHDFCTNMAMQLLAIVVSVEYRLAPEHRLPAAYDDAVEALHWIKMKEEVWLKHYADYSSCFVMGSSAGGNIAYHTCLRVAESINDLEPLKIKGLILHQPFFGGTQRTESELKLENDLALPSNVVDAAWDMSLPIGVDRDHEYSNPTVGVASTLLDHFKFMGLRMLVTGWDGDPLFDRQIGFVKLIEKKGILVEGIFGEGGYHGVEMMEPPKLSAFVEAMEKFLRPT</sequence>
<evidence type="ECO:0000256" key="2">
    <source>
        <dbReference type="ARBA" id="ARBA00022801"/>
    </source>
</evidence>
<keyword evidence="5" id="KW-1185">Reference proteome</keyword>
<gene>
    <name evidence="4" type="ORF">DCAF_LOCUS12175</name>
</gene>
<dbReference type="Gene3D" id="3.40.50.1820">
    <property type="entry name" value="alpha/beta hydrolase"/>
    <property type="match status" value="1"/>
</dbReference>